<evidence type="ECO:0000256" key="1">
    <source>
        <dbReference type="SAM" id="MobiDB-lite"/>
    </source>
</evidence>
<feature type="region of interest" description="Disordered" evidence="1">
    <location>
        <begin position="182"/>
        <end position="213"/>
    </location>
</feature>
<dbReference type="Proteomes" id="UP000292702">
    <property type="component" value="Unassembled WGS sequence"/>
</dbReference>
<feature type="compositionally biased region" description="Pro residues" evidence="1">
    <location>
        <begin position="36"/>
        <end position="47"/>
    </location>
</feature>
<keyword evidence="3" id="KW-1185">Reference proteome</keyword>
<name>A0A4R0RXC3_9APHY</name>
<evidence type="ECO:0000313" key="3">
    <source>
        <dbReference type="Proteomes" id="UP000292702"/>
    </source>
</evidence>
<reference evidence="2 3" key="1">
    <citation type="submission" date="2018-11" db="EMBL/GenBank/DDBJ databases">
        <title>Genome assembly of Steccherinum ochraceum LE-BIN_3174, the white-rot fungus of the Steccherinaceae family (The Residual Polyporoid clade, Polyporales, Basidiomycota).</title>
        <authorList>
            <person name="Fedorova T.V."/>
            <person name="Glazunova O.A."/>
            <person name="Landesman E.O."/>
            <person name="Moiseenko K.V."/>
            <person name="Psurtseva N.V."/>
            <person name="Savinova O.S."/>
            <person name="Shakhova N.V."/>
            <person name="Tyazhelova T.V."/>
            <person name="Vasina D.V."/>
        </authorList>
    </citation>
    <scope>NUCLEOTIDE SEQUENCE [LARGE SCALE GENOMIC DNA]</scope>
    <source>
        <strain evidence="2 3">LE-BIN_3174</strain>
    </source>
</reference>
<protein>
    <submittedName>
        <fullName evidence="2">Uncharacterized protein</fullName>
    </submittedName>
</protein>
<feature type="compositionally biased region" description="Low complexity" evidence="1">
    <location>
        <begin position="48"/>
        <end position="71"/>
    </location>
</feature>
<dbReference type="STRING" id="92696.A0A4R0RXC3"/>
<organism evidence="2 3">
    <name type="scientific">Steccherinum ochraceum</name>
    <dbReference type="NCBI Taxonomy" id="92696"/>
    <lineage>
        <taxon>Eukaryota</taxon>
        <taxon>Fungi</taxon>
        <taxon>Dikarya</taxon>
        <taxon>Basidiomycota</taxon>
        <taxon>Agaricomycotina</taxon>
        <taxon>Agaricomycetes</taxon>
        <taxon>Polyporales</taxon>
        <taxon>Steccherinaceae</taxon>
        <taxon>Steccherinum</taxon>
    </lineage>
</organism>
<proteinExistence type="predicted"/>
<accession>A0A4R0RXC3</accession>
<feature type="region of interest" description="Disordered" evidence="1">
    <location>
        <begin position="1"/>
        <end position="145"/>
    </location>
</feature>
<gene>
    <name evidence="2" type="ORF">EIP91_009914</name>
</gene>
<dbReference type="AlphaFoldDB" id="A0A4R0RXC3"/>
<feature type="compositionally biased region" description="Pro residues" evidence="1">
    <location>
        <begin position="136"/>
        <end position="145"/>
    </location>
</feature>
<sequence length="213" mass="22148">MFATFSSRPGKTDKTTVGTHTNRTPYGSEVIMNVNPSPPNVPPPPPASTSAAPEASSSAASSSGSSGTESSIKFTFNAKTGETYHKPRSEPLPGVGVFRKRPASEEQRNGQSPKRVAAESSNGGSAGPIPVAVEPVVPPPVADGPPEPAKPVCGNKTCHRVLLPNATGTLCERCREKMKKKQAKAKQRFKLEPKKNSIPAKVGASGDGDPPVS</sequence>
<dbReference type="EMBL" id="RWJN01000058">
    <property type="protein sequence ID" value="TCD68768.1"/>
    <property type="molecule type" value="Genomic_DNA"/>
</dbReference>
<evidence type="ECO:0000313" key="2">
    <source>
        <dbReference type="EMBL" id="TCD68768.1"/>
    </source>
</evidence>
<comment type="caution">
    <text evidence="2">The sequence shown here is derived from an EMBL/GenBank/DDBJ whole genome shotgun (WGS) entry which is preliminary data.</text>
</comment>
<feature type="compositionally biased region" description="Polar residues" evidence="1">
    <location>
        <begin position="1"/>
        <end position="25"/>
    </location>
</feature>